<name>B0TLN2_SHEHH</name>
<accession>B0TLN2</accession>
<dbReference type="HOGENOM" id="CLU_558829_0_0_6"/>
<dbReference type="KEGG" id="shl:Shal_1416"/>
<evidence type="ECO:0000313" key="2">
    <source>
        <dbReference type="Proteomes" id="UP000001317"/>
    </source>
</evidence>
<dbReference type="Proteomes" id="UP000001317">
    <property type="component" value="Chromosome"/>
</dbReference>
<dbReference type="eggNOG" id="ENOG50309QS">
    <property type="taxonomic scope" value="Bacteria"/>
</dbReference>
<reference evidence="1" key="1">
    <citation type="submission" date="2008-01" db="EMBL/GenBank/DDBJ databases">
        <title>Complete sequence of Shewanella halifaxensis HAW-EB4.</title>
        <authorList>
            <consortium name="US DOE Joint Genome Institute"/>
            <person name="Copeland A."/>
            <person name="Lucas S."/>
            <person name="Lapidus A."/>
            <person name="Glavina del Rio T."/>
            <person name="Dalin E."/>
            <person name="Tice H."/>
            <person name="Bruce D."/>
            <person name="Goodwin L."/>
            <person name="Pitluck S."/>
            <person name="Sims D."/>
            <person name="Brettin T."/>
            <person name="Detter J.C."/>
            <person name="Han C."/>
            <person name="Kuske C.R."/>
            <person name="Schmutz J."/>
            <person name="Larimer F."/>
            <person name="Land M."/>
            <person name="Hauser L."/>
            <person name="Kyrpides N."/>
            <person name="Kim E."/>
            <person name="Zhao J.-S."/>
            <person name="Richardson P."/>
        </authorList>
    </citation>
    <scope>NUCLEOTIDE SEQUENCE [LARGE SCALE GENOMIC DNA]</scope>
    <source>
        <strain evidence="1">HAW-EB4</strain>
    </source>
</reference>
<proteinExistence type="predicted"/>
<evidence type="ECO:0008006" key="3">
    <source>
        <dbReference type="Google" id="ProtNLM"/>
    </source>
</evidence>
<dbReference type="AlphaFoldDB" id="B0TLN2"/>
<dbReference type="STRING" id="458817.Shal_1416"/>
<protein>
    <recommendedName>
        <fullName evidence="3">Anti-bacteriophage protein A/HamA C-terminal domain-containing protein</fullName>
    </recommendedName>
</protein>
<sequence length="488" mass="55040">MSKVNAVKVIKHDPDGDMFGSGLFFKACCNSQSFVLTSKHSICQYTDDCESFTESNLNECRTCIKEQDLAGLELKQDDRVLTPNDLFISKNQDIAVVSVFEISQVELDIRNIEQDVEYSFYGFKKDSTRAGRILVGQPVEYDLYAHFNITSNAVTELVEKSESFYGLSGSVIFRGEGKSIIEVYAVVTDNEENNDVGCELLAGNFLDDVNSHFKCEVFSVKSKCQLSPNSFSDIKKLFNSIHVEKLSDSCNVEALIPKDLGYPFFNFKSIVEELSESFVEVLGTNSTNEAKRAISAVNVLLQKREYEPAKKLLTSRIMESYLSAPHVFSSTIDCDRYYNLHLRANAGTAEYIYSDFHGSGDLKSNILYAVENMFGSINDFSYSLLESNSLIRLSSNKDYELFFEMIFSEDTCKVKSIAILCTFPLTELDQSLTSSRDLVTEKIIEIIKELKEDLINRTKYGVNLYLFVLPVNSRQEIANLLEAEVAKI</sequence>
<dbReference type="RefSeq" id="WP_012276522.1">
    <property type="nucleotide sequence ID" value="NC_010334.1"/>
</dbReference>
<organism evidence="1 2">
    <name type="scientific">Shewanella halifaxensis (strain HAW-EB4)</name>
    <dbReference type="NCBI Taxonomy" id="458817"/>
    <lineage>
        <taxon>Bacteria</taxon>
        <taxon>Pseudomonadati</taxon>
        <taxon>Pseudomonadota</taxon>
        <taxon>Gammaproteobacteria</taxon>
        <taxon>Alteromonadales</taxon>
        <taxon>Shewanellaceae</taxon>
        <taxon>Shewanella</taxon>
    </lineage>
</organism>
<keyword evidence="2" id="KW-1185">Reference proteome</keyword>
<dbReference type="EMBL" id="CP000931">
    <property type="protein sequence ID" value="ABZ75982.1"/>
    <property type="molecule type" value="Genomic_DNA"/>
</dbReference>
<dbReference type="OrthoDB" id="7060495at2"/>
<evidence type="ECO:0000313" key="1">
    <source>
        <dbReference type="EMBL" id="ABZ75982.1"/>
    </source>
</evidence>
<gene>
    <name evidence="1" type="ordered locus">Shal_1416</name>
</gene>